<gene>
    <name evidence="1" type="ORF">LIER_10631</name>
</gene>
<comment type="caution">
    <text evidence="1">The sequence shown here is derived from an EMBL/GenBank/DDBJ whole genome shotgun (WGS) entry which is preliminary data.</text>
</comment>
<evidence type="ECO:0000313" key="2">
    <source>
        <dbReference type="Proteomes" id="UP001454036"/>
    </source>
</evidence>
<dbReference type="EMBL" id="BAABME010001903">
    <property type="protein sequence ID" value="GAA0152052.1"/>
    <property type="molecule type" value="Genomic_DNA"/>
</dbReference>
<proteinExistence type="predicted"/>
<name>A0AAV3PQ08_LITER</name>
<sequence length="105" mass="11923">MPGFIRERNHEGHTDDTYMALYREKKNLLSVRVHYHFRFVANPSLSYEGGKVELFDCGYVRIRFVSLTDEHKFINVCFSGTSNTELLEIVDDGGGSSISVSRAST</sequence>
<dbReference type="Proteomes" id="UP001454036">
    <property type="component" value="Unassembled WGS sequence"/>
</dbReference>
<accession>A0AAV3PQ08</accession>
<protein>
    <submittedName>
        <fullName evidence="1">Uncharacterized protein</fullName>
    </submittedName>
</protein>
<keyword evidence="2" id="KW-1185">Reference proteome</keyword>
<organism evidence="1 2">
    <name type="scientific">Lithospermum erythrorhizon</name>
    <name type="common">Purple gromwell</name>
    <name type="synonym">Lithospermum officinale var. erythrorhizon</name>
    <dbReference type="NCBI Taxonomy" id="34254"/>
    <lineage>
        <taxon>Eukaryota</taxon>
        <taxon>Viridiplantae</taxon>
        <taxon>Streptophyta</taxon>
        <taxon>Embryophyta</taxon>
        <taxon>Tracheophyta</taxon>
        <taxon>Spermatophyta</taxon>
        <taxon>Magnoliopsida</taxon>
        <taxon>eudicotyledons</taxon>
        <taxon>Gunneridae</taxon>
        <taxon>Pentapetalae</taxon>
        <taxon>asterids</taxon>
        <taxon>lamiids</taxon>
        <taxon>Boraginales</taxon>
        <taxon>Boraginaceae</taxon>
        <taxon>Boraginoideae</taxon>
        <taxon>Lithospermeae</taxon>
        <taxon>Lithospermum</taxon>
    </lineage>
</organism>
<reference evidence="1 2" key="1">
    <citation type="submission" date="2024-01" db="EMBL/GenBank/DDBJ databases">
        <title>The complete chloroplast genome sequence of Lithospermum erythrorhizon: insights into the phylogenetic relationship among Boraginaceae species and the maternal lineages of purple gromwells.</title>
        <authorList>
            <person name="Okada T."/>
            <person name="Watanabe K."/>
        </authorList>
    </citation>
    <scope>NUCLEOTIDE SEQUENCE [LARGE SCALE GENOMIC DNA]</scope>
</reference>
<evidence type="ECO:0000313" key="1">
    <source>
        <dbReference type="EMBL" id="GAA0152052.1"/>
    </source>
</evidence>
<dbReference type="AlphaFoldDB" id="A0AAV3PQ08"/>